<evidence type="ECO:0000313" key="1">
    <source>
        <dbReference type="EMBL" id="GAG42651.1"/>
    </source>
</evidence>
<comment type="caution">
    <text evidence="1">The sequence shown here is derived from an EMBL/GenBank/DDBJ whole genome shotgun (WGS) entry which is preliminary data.</text>
</comment>
<feature type="non-terminal residue" evidence="1">
    <location>
        <position position="1"/>
    </location>
</feature>
<gene>
    <name evidence="1" type="ORF">S01H1_83056</name>
</gene>
<protein>
    <submittedName>
        <fullName evidence="1">Uncharacterized protein</fullName>
    </submittedName>
</protein>
<reference evidence="1" key="1">
    <citation type="journal article" date="2014" name="Front. Microbiol.">
        <title>High frequency of phylogenetically diverse reductive dehalogenase-homologous genes in deep subseafloor sedimentary metagenomes.</title>
        <authorList>
            <person name="Kawai M."/>
            <person name="Futagami T."/>
            <person name="Toyoda A."/>
            <person name="Takaki Y."/>
            <person name="Nishi S."/>
            <person name="Hori S."/>
            <person name="Arai W."/>
            <person name="Tsubouchi T."/>
            <person name="Morono Y."/>
            <person name="Uchiyama I."/>
            <person name="Ito T."/>
            <person name="Fujiyama A."/>
            <person name="Inagaki F."/>
            <person name="Takami H."/>
        </authorList>
    </citation>
    <scope>NUCLEOTIDE SEQUENCE</scope>
    <source>
        <strain evidence="1">Expedition CK06-06</strain>
    </source>
</reference>
<dbReference type="EMBL" id="BARS01056384">
    <property type="protein sequence ID" value="GAG42651.1"/>
    <property type="molecule type" value="Genomic_DNA"/>
</dbReference>
<name>X0Z1Y1_9ZZZZ</name>
<sequence>KTYEMSSASQSDSGIECLLFNLFKVRSPDQNG</sequence>
<dbReference type="AlphaFoldDB" id="X0Z1Y1"/>
<accession>X0Z1Y1</accession>
<proteinExistence type="predicted"/>
<organism evidence="1">
    <name type="scientific">marine sediment metagenome</name>
    <dbReference type="NCBI Taxonomy" id="412755"/>
    <lineage>
        <taxon>unclassified sequences</taxon>
        <taxon>metagenomes</taxon>
        <taxon>ecological metagenomes</taxon>
    </lineage>
</organism>